<evidence type="ECO:0000313" key="2">
    <source>
        <dbReference type="Proteomes" id="UP000633509"/>
    </source>
</evidence>
<reference evidence="1 2" key="1">
    <citation type="submission" date="2020-10" db="EMBL/GenBank/DDBJ databases">
        <title>Sequencing the genomes of 1000 actinobacteria strains.</title>
        <authorList>
            <person name="Klenk H.-P."/>
        </authorList>
    </citation>
    <scope>NUCLEOTIDE SEQUENCE [LARGE SCALE GENOMIC DNA]</scope>
    <source>
        <strain evidence="1 2">DSM 43173</strain>
    </source>
</reference>
<organism evidence="1 2">
    <name type="scientific">Nonomuraea angiospora</name>
    <dbReference type="NCBI Taxonomy" id="46172"/>
    <lineage>
        <taxon>Bacteria</taxon>
        <taxon>Bacillati</taxon>
        <taxon>Actinomycetota</taxon>
        <taxon>Actinomycetes</taxon>
        <taxon>Streptosporangiales</taxon>
        <taxon>Streptosporangiaceae</taxon>
        <taxon>Nonomuraea</taxon>
    </lineage>
</organism>
<protein>
    <submittedName>
        <fullName evidence="1">Uncharacterized protein</fullName>
    </submittedName>
</protein>
<keyword evidence="2" id="KW-1185">Reference proteome</keyword>
<proteinExistence type="predicted"/>
<sequence length="30" mass="3424">MAAPACSRQWMRKSRWADGTARSEVAWSRA</sequence>
<comment type="caution">
    <text evidence="1">The sequence shown here is derived from an EMBL/GenBank/DDBJ whole genome shotgun (WGS) entry which is preliminary data.</text>
</comment>
<accession>A0ABR9M7I1</accession>
<gene>
    <name evidence="1" type="ORF">H4W80_006539</name>
</gene>
<dbReference type="EMBL" id="JADBEK010000001">
    <property type="protein sequence ID" value="MBE1588281.1"/>
    <property type="molecule type" value="Genomic_DNA"/>
</dbReference>
<dbReference type="Proteomes" id="UP000633509">
    <property type="component" value="Unassembled WGS sequence"/>
</dbReference>
<evidence type="ECO:0000313" key="1">
    <source>
        <dbReference type="EMBL" id="MBE1588281.1"/>
    </source>
</evidence>
<name>A0ABR9M7I1_9ACTN</name>